<evidence type="ECO:0000313" key="2">
    <source>
        <dbReference type="EMBL" id="KAH0617292.1"/>
    </source>
</evidence>
<dbReference type="Proteomes" id="UP000826234">
    <property type="component" value="Unassembled WGS sequence"/>
</dbReference>
<feature type="region of interest" description="Disordered" evidence="1">
    <location>
        <begin position="183"/>
        <end position="217"/>
    </location>
</feature>
<comment type="caution">
    <text evidence="2">The sequence shown here is derived from an EMBL/GenBank/DDBJ whole genome shotgun (WGS) entry which is preliminary data.</text>
</comment>
<feature type="region of interest" description="Disordered" evidence="1">
    <location>
        <begin position="88"/>
        <end position="108"/>
    </location>
</feature>
<accession>A0ABQ7SIY7</accession>
<dbReference type="InterPro" id="IPR043197">
    <property type="entry name" value="Plakin"/>
</dbReference>
<keyword evidence="3" id="KW-1185">Reference proteome</keyword>
<protein>
    <submittedName>
        <fullName evidence="2">Uncharacterized protein</fullName>
    </submittedName>
</protein>
<proteinExistence type="predicted"/>
<feature type="compositionally biased region" description="Basic and acidic residues" evidence="1">
    <location>
        <begin position="398"/>
        <end position="413"/>
    </location>
</feature>
<dbReference type="PANTHER" id="PTHR23169:SF21">
    <property type="entry name" value="EPIPLAKIN"/>
    <property type="match status" value="1"/>
</dbReference>
<feature type="compositionally biased region" description="Basic and acidic residues" evidence="1">
    <location>
        <begin position="564"/>
        <end position="580"/>
    </location>
</feature>
<feature type="compositionally biased region" description="Acidic residues" evidence="1">
    <location>
        <begin position="380"/>
        <end position="397"/>
    </location>
</feature>
<evidence type="ECO:0000313" key="3">
    <source>
        <dbReference type="Proteomes" id="UP000826234"/>
    </source>
</evidence>
<dbReference type="PANTHER" id="PTHR23169">
    <property type="entry name" value="ENVOPLAKIN"/>
    <property type="match status" value="1"/>
</dbReference>
<organism evidence="2 3">
    <name type="scientific">Phrynosoma platyrhinos</name>
    <name type="common">Desert horned lizard</name>
    <dbReference type="NCBI Taxonomy" id="52577"/>
    <lineage>
        <taxon>Eukaryota</taxon>
        <taxon>Metazoa</taxon>
        <taxon>Chordata</taxon>
        <taxon>Craniata</taxon>
        <taxon>Vertebrata</taxon>
        <taxon>Euteleostomi</taxon>
        <taxon>Lepidosauria</taxon>
        <taxon>Squamata</taxon>
        <taxon>Bifurcata</taxon>
        <taxon>Unidentata</taxon>
        <taxon>Episquamata</taxon>
        <taxon>Toxicofera</taxon>
        <taxon>Iguania</taxon>
        <taxon>Phrynosomatidae</taxon>
        <taxon>Phrynosomatinae</taxon>
        <taxon>Phrynosoma</taxon>
    </lineage>
</organism>
<feature type="region of interest" description="Disordered" evidence="1">
    <location>
        <begin position="562"/>
        <end position="607"/>
    </location>
</feature>
<evidence type="ECO:0000256" key="1">
    <source>
        <dbReference type="SAM" id="MobiDB-lite"/>
    </source>
</evidence>
<feature type="region of interest" description="Disordered" evidence="1">
    <location>
        <begin position="361"/>
        <end position="413"/>
    </location>
</feature>
<feature type="compositionally biased region" description="Basic and acidic residues" evidence="1">
    <location>
        <begin position="590"/>
        <end position="607"/>
    </location>
</feature>
<feature type="compositionally biased region" description="Basic and acidic residues" evidence="1">
    <location>
        <begin position="191"/>
        <end position="201"/>
    </location>
</feature>
<reference evidence="2 3" key="1">
    <citation type="journal article" date="2022" name="Gigascience">
        <title>A chromosome-level genome assembly and annotation of the desert horned lizard, Phrynosoma platyrhinos, provides insight into chromosomal rearrangements among reptiles.</title>
        <authorList>
            <person name="Koochekian N."/>
            <person name="Ascanio A."/>
            <person name="Farleigh K."/>
            <person name="Card D.C."/>
            <person name="Schield D.R."/>
            <person name="Castoe T.A."/>
            <person name="Jezkova T."/>
        </authorList>
    </citation>
    <scope>NUCLEOTIDE SEQUENCE [LARGE SCALE GENOMIC DNA]</scope>
    <source>
        <strain evidence="2">NK-2021</strain>
    </source>
</reference>
<name>A0ABQ7SIY7_PHRPL</name>
<gene>
    <name evidence="2" type="ORF">JD844_015328</name>
</gene>
<sequence>MPTVLSSSEKDYDGSGIEFGEKEKALKSRMVEVAAGEFHGQKVSIWEVLHSKYIPEEKQKELLQLYRSGILSIDQMETVVTTIVNRTEEEKEHSSHISHHSAEPKDAHIPQSSHYDLLHHTLRLENIEVTIREVQDERASLWEPYFSQCVSNIRKEEILHRHGLPTVSVKENIKSITTLITETESQTTRPGRNEETLREDQMTPQTSQMFETEHQEEPEYTLNSRLITLSVDDFCKEQVSLWDLLHSDYIPEEKRAELLQLYKSGTLNIDQMETIVTNFINRRENEETKEESHADSHEGHWEDTLRSQTVVLQDQEVSLWDLLLSHYIPKEKREELLSQYQNGILTPEELTNILSNLLAEATTGKRKQPTTSDLSRHSDDDDNNDDDDNDDDDDALDKEEGKEDDNSVVELGEKEKTLKSRMVKVAAGEFHGQKVSIWEVLHSKYIPEEKRKELLRYYRSGILTIDQVETVVTAIVNRTEEERTKAESHAHSHEDHWEDALRDHTVVLHVGEFQGQEVSLWDLLFSQYIPEEKREELLSQYRSSSLTPEEITVILGTLLAEPTTGKRKDPTTPEMTRHSDGEEEEEDYDTLDKEERQEDDKDTVKLGEKEKALKSQMVHIATGESHGQKVSIWEVLHSKYVPEEKQNELLQLYKSGVLTVDQMETIATSIFNKTEEENSRKLACVSSQQEEARSSEEIQNICSPKSISLEDVFRSESFVVPAGEFQGQTVSCWDLLSSKYVSEEKKQELLSRFRAEALSVKDLVGILTNIIIEAERPKAEEPESAREAGLVKGSGTEACEDLQAQRQQQQQQQELKKSLRTTLVPVAVGEYKGQRVCVLDLLFSKYVPQDKRQELLELYRAGTLPIEEMIAMITAMIEEAEGKRGKRSTRKKMSCMKGKLCWKDHGAHP</sequence>
<dbReference type="EMBL" id="JAIPUX010005289">
    <property type="protein sequence ID" value="KAH0617292.1"/>
    <property type="molecule type" value="Genomic_DNA"/>
</dbReference>